<proteinExistence type="predicted"/>
<sequence length="72" mass="8160">METRGMPTTGWAVNVVNRSCLCNFWAKYGSCIHTLYAMETRGSMDVIGRELLVSRAPIHRRRGGRPKKAARH</sequence>
<protein>
    <recommendedName>
        <fullName evidence="3">SWIM-type domain-containing protein</fullName>
    </recommendedName>
</protein>
<name>A0A225VEM1_9STRA</name>
<comment type="caution">
    <text evidence="1">The sequence shown here is derived from an EMBL/GenBank/DDBJ whole genome shotgun (WGS) entry which is preliminary data.</text>
</comment>
<keyword evidence="2" id="KW-1185">Reference proteome</keyword>
<dbReference type="Proteomes" id="UP000198211">
    <property type="component" value="Unassembled WGS sequence"/>
</dbReference>
<dbReference type="AlphaFoldDB" id="A0A225VEM1"/>
<organism evidence="1 2">
    <name type="scientific">Phytophthora megakarya</name>
    <dbReference type="NCBI Taxonomy" id="4795"/>
    <lineage>
        <taxon>Eukaryota</taxon>
        <taxon>Sar</taxon>
        <taxon>Stramenopiles</taxon>
        <taxon>Oomycota</taxon>
        <taxon>Peronosporomycetes</taxon>
        <taxon>Peronosporales</taxon>
        <taxon>Peronosporaceae</taxon>
        <taxon>Phytophthora</taxon>
    </lineage>
</organism>
<dbReference type="EMBL" id="NBNE01005444">
    <property type="protein sequence ID" value="OWZ03564.1"/>
    <property type="molecule type" value="Genomic_DNA"/>
</dbReference>
<gene>
    <name evidence="1" type="ORF">PHMEG_00024681</name>
</gene>
<evidence type="ECO:0000313" key="1">
    <source>
        <dbReference type="EMBL" id="OWZ03564.1"/>
    </source>
</evidence>
<dbReference type="OrthoDB" id="126018at2759"/>
<evidence type="ECO:0000313" key="2">
    <source>
        <dbReference type="Proteomes" id="UP000198211"/>
    </source>
</evidence>
<evidence type="ECO:0008006" key="3">
    <source>
        <dbReference type="Google" id="ProtNLM"/>
    </source>
</evidence>
<accession>A0A225VEM1</accession>
<reference evidence="2" key="1">
    <citation type="submission" date="2017-03" db="EMBL/GenBank/DDBJ databases">
        <title>Phytopthora megakarya and P. palmivora, two closely related causual agents of cacao black pod achieved similar genome size and gene model numbers by different mechanisms.</title>
        <authorList>
            <person name="Ali S."/>
            <person name="Shao J."/>
            <person name="Larry D.J."/>
            <person name="Kronmiller B."/>
            <person name="Shen D."/>
            <person name="Strem M.D."/>
            <person name="Melnick R.L."/>
            <person name="Guiltinan M.J."/>
            <person name="Tyler B.M."/>
            <person name="Meinhardt L.W."/>
            <person name="Bailey B.A."/>
        </authorList>
    </citation>
    <scope>NUCLEOTIDE SEQUENCE [LARGE SCALE GENOMIC DNA]</scope>
    <source>
        <strain evidence="2">zdho120</strain>
    </source>
</reference>